<dbReference type="Gene3D" id="2.70.70.10">
    <property type="entry name" value="Glucose Permease (Domain IIA)"/>
    <property type="match status" value="1"/>
</dbReference>
<dbReference type="EMBL" id="JBHULT010000008">
    <property type="protein sequence ID" value="MFD2517975.1"/>
    <property type="molecule type" value="Genomic_DNA"/>
</dbReference>
<protein>
    <submittedName>
        <fullName evidence="2">Peptidoglycan DD-metalloendopeptidase family protein</fullName>
    </submittedName>
</protein>
<evidence type="ECO:0000313" key="3">
    <source>
        <dbReference type="Proteomes" id="UP001597468"/>
    </source>
</evidence>
<evidence type="ECO:0000313" key="2">
    <source>
        <dbReference type="EMBL" id="MFD2517975.1"/>
    </source>
</evidence>
<evidence type="ECO:0000259" key="1">
    <source>
        <dbReference type="Pfam" id="PF01551"/>
    </source>
</evidence>
<feature type="domain" description="M23ase beta-sheet core" evidence="1">
    <location>
        <begin position="98"/>
        <end position="197"/>
    </location>
</feature>
<name>A0ABW5IZ60_9FLAO</name>
<dbReference type="InterPro" id="IPR050570">
    <property type="entry name" value="Cell_wall_metabolism_enzyme"/>
</dbReference>
<reference evidence="3" key="1">
    <citation type="journal article" date="2019" name="Int. J. Syst. Evol. Microbiol.">
        <title>The Global Catalogue of Microorganisms (GCM) 10K type strain sequencing project: providing services to taxonomists for standard genome sequencing and annotation.</title>
        <authorList>
            <consortium name="The Broad Institute Genomics Platform"/>
            <consortium name="The Broad Institute Genome Sequencing Center for Infectious Disease"/>
            <person name="Wu L."/>
            <person name="Ma J."/>
        </authorList>
    </citation>
    <scope>NUCLEOTIDE SEQUENCE [LARGE SCALE GENOMIC DNA]</scope>
    <source>
        <strain evidence="3">KCTC 42585</strain>
    </source>
</reference>
<comment type="caution">
    <text evidence="2">The sequence shown here is derived from an EMBL/GenBank/DDBJ whole genome shotgun (WGS) entry which is preliminary data.</text>
</comment>
<dbReference type="RefSeq" id="WP_380751213.1">
    <property type="nucleotide sequence ID" value="NZ_JBHULT010000008.1"/>
</dbReference>
<dbReference type="InterPro" id="IPR016047">
    <property type="entry name" value="M23ase_b-sheet_dom"/>
</dbReference>
<organism evidence="2 3">
    <name type="scientific">Salinimicrobium flavum</name>
    <dbReference type="NCBI Taxonomy" id="1737065"/>
    <lineage>
        <taxon>Bacteria</taxon>
        <taxon>Pseudomonadati</taxon>
        <taxon>Bacteroidota</taxon>
        <taxon>Flavobacteriia</taxon>
        <taxon>Flavobacteriales</taxon>
        <taxon>Flavobacteriaceae</taxon>
        <taxon>Salinimicrobium</taxon>
    </lineage>
</organism>
<dbReference type="CDD" id="cd12797">
    <property type="entry name" value="M23_peptidase"/>
    <property type="match status" value="1"/>
</dbReference>
<keyword evidence="3" id="KW-1185">Reference proteome</keyword>
<accession>A0ABW5IZ60</accession>
<dbReference type="Pfam" id="PF01551">
    <property type="entry name" value="Peptidase_M23"/>
    <property type="match status" value="1"/>
</dbReference>
<dbReference type="PANTHER" id="PTHR21666:SF270">
    <property type="entry name" value="MUREIN HYDROLASE ACTIVATOR ENVC"/>
    <property type="match status" value="1"/>
</dbReference>
<gene>
    <name evidence="2" type="ORF">ACFSTG_08730</name>
</gene>
<proteinExistence type="predicted"/>
<dbReference type="InterPro" id="IPR011055">
    <property type="entry name" value="Dup_hybrid_motif"/>
</dbReference>
<dbReference type="SUPFAM" id="SSF51261">
    <property type="entry name" value="Duplicated hybrid motif"/>
    <property type="match status" value="1"/>
</dbReference>
<dbReference type="Proteomes" id="UP001597468">
    <property type="component" value="Unassembled WGS sequence"/>
</dbReference>
<sequence>MQENEFLDFIAGLTEGFTPVVDAGFSVKEYIPVDLSAENKELTPTALSTPEGLSKYLDGFLSRTGMKIAWGGYNEKRGLYRRSSLFSEAIDEDLVRDVHLGMDIWAPAGTPVLAVLDGRIHSFRDNDNFGDYGPTIILEHNFEERKFYTLYGHLSRASLQELKVGVRVNRGQQIAVLGSPLENGEYAPHLHFQIIKDPGNRIGDYPGVACRKELSHYLQNCPDPNLLLKIPFSI</sequence>
<dbReference type="PANTHER" id="PTHR21666">
    <property type="entry name" value="PEPTIDASE-RELATED"/>
    <property type="match status" value="1"/>
</dbReference>